<keyword evidence="3 5" id="KW-1133">Transmembrane helix</keyword>
<dbReference type="EMBL" id="JAMSKV010000010">
    <property type="protein sequence ID" value="MCQ8279147.1"/>
    <property type="molecule type" value="Genomic_DNA"/>
</dbReference>
<evidence type="ECO:0000313" key="8">
    <source>
        <dbReference type="Proteomes" id="UP001524587"/>
    </source>
</evidence>
<keyword evidence="8" id="KW-1185">Reference proteome</keyword>
<keyword evidence="2 5" id="KW-0812">Transmembrane</keyword>
<evidence type="ECO:0000259" key="6">
    <source>
        <dbReference type="PROSITE" id="PS50850"/>
    </source>
</evidence>
<gene>
    <name evidence="7" type="ORF">NFI95_11905</name>
</gene>
<feature type="transmembrane region" description="Helical" evidence="5">
    <location>
        <begin position="106"/>
        <end position="132"/>
    </location>
</feature>
<accession>A0ABT1W8E4</accession>
<evidence type="ECO:0000256" key="1">
    <source>
        <dbReference type="ARBA" id="ARBA00004141"/>
    </source>
</evidence>
<reference evidence="7 8" key="1">
    <citation type="submission" date="2022-06" db="EMBL/GenBank/DDBJ databases">
        <title>Endosaccharibacter gen. nov., sp. nov., endophytic bacteria isolated from sugarcane.</title>
        <authorList>
            <person name="Pitiwittayakul N."/>
            <person name="Yukphan P."/>
            <person name="Charoenyingcharoen P."/>
            <person name="Tanasupawat S."/>
        </authorList>
    </citation>
    <scope>NUCLEOTIDE SEQUENCE [LARGE SCALE GENOMIC DNA]</scope>
    <source>
        <strain evidence="7 8">KSS8</strain>
    </source>
</reference>
<dbReference type="RefSeq" id="WP_422864635.1">
    <property type="nucleotide sequence ID" value="NZ_JAMSKV010000010.1"/>
</dbReference>
<feature type="transmembrane region" description="Helical" evidence="5">
    <location>
        <begin position="294"/>
        <end position="311"/>
    </location>
</feature>
<name>A0ABT1W8E4_9PROT</name>
<dbReference type="PANTHER" id="PTHR11662">
    <property type="entry name" value="SOLUTE CARRIER FAMILY 17"/>
    <property type="match status" value="1"/>
</dbReference>
<dbReference type="PROSITE" id="PS50850">
    <property type="entry name" value="MFS"/>
    <property type="match status" value="1"/>
</dbReference>
<comment type="caution">
    <text evidence="7">The sequence shown here is derived from an EMBL/GenBank/DDBJ whole genome shotgun (WGS) entry which is preliminary data.</text>
</comment>
<feature type="transmembrane region" description="Helical" evidence="5">
    <location>
        <begin position="49"/>
        <end position="74"/>
    </location>
</feature>
<dbReference type="Gene3D" id="1.20.1250.20">
    <property type="entry name" value="MFS general substrate transporter like domains"/>
    <property type="match status" value="2"/>
</dbReference>
<organism evidence="7 8">
    <name type="scientific">Endosaccharibacter trunci</name>
    <dbReference type="NCBI Taxonomy" id="2812733"/>
    <lineage>
        <taxon>Bacteria</taxon>
        <taxon>Pseudomonadati</taxon>
        <taxon>Pseudomonadota</taxon>
        <taxon>Alphaproteobacteria</taxon>
        <taxon>Acetobacterales</taxon>
        <taxon>Acetobacteraceae</taxon>
        <taxon>Endosaccharibacter</taxon>
    </lineage>
</organism>
<dbReference type="InterPro" id="IPR011701">
    <property type="entry name" value="MFS"/>
</dbReference>
<sequence>MTVQQEATQRRLRVAVIVALVLATVVGYADRQVLALLKPVLDRQLGWSAAQYGAISATFQIAMAFGLLLAGWIVDRAGPRLALGAGLVGWSLFATAHALARTVPAFIVLRAGLGIFEAVGTPASMAAVTALFPRGLRGRVIGVLNAVPNAAAMLTPILVGLLFPWLGWTGTVAAIGVSGLVLAAFWFGLPLGGLQTGEPRSVSPRTAAAPAAGWRPVAAFALGKTLTDPVWWFMLYWLPDLLHRRFGLDTAHLPLPLVAIYAAAAAGSLMAGLWPARLVRNGMEPEAARRRMQIIAAFAVMPLPLCLLPVAGLLATVALVGLALFGHQAFATSLFSFVSERIPAGRVGRVAGIGAFCGNAAGAAALWGASRLLGGPGGLLPILLYAASAYAIAACVFALLVPVRDLRSR</sequence>
<dbReference type="InterPro" id="IPR036259">
    <property type="entry name" value="MFS_trans_sf"/>
</dbReference>
<dbReference type="Proteomes" id="UP001524587">
    <property type="component" value="Unassembled WGS sequence"/>
</dbReference>
<feature type="transmembrane region" description="Helical" evidence="5">
    <location>
        <begin position="350"/>
        <end position="370"/>
    </location>
</feature>
<evidence type="ECO:0000256" key="3">
    <source>
        <dbReference type="ARBA" id="ARBA00022989"/>
    </source>
</evidence>
<feature type="domain" description="Major facilitator superfamily (MFS) profile" evidence="6">
    <location>
        <begin position="16"/>
        <end position="405"/>
    </location>
</feature>
<protein>
    <submittedName>
        <fullName evidence="7">MFS transporter</fullName>
    </submittedName>
</protein>
<evidence type="ECO:0000256" key="5">
    <source>
        <dbReference type="SAM" id="Phobius"/>
    </source>
</evidence>
<feature type="transmembrane region" description="Helical" evidence="5">
    <location>
        <begin position="172"/>
        <end position="191"/>
    </location>
</feature>
<dbReference type="PANTHER" id="PTHR11662:SF285">
    <property type="entry name" value="HEXURONATE TRANSPORTER"/>
    <property type="match status" value="1"/>
</dbReference>
<feature type="transmembrane region" description="Helical" evidence="5">
    <location>
        <begin position="253"/>
        <end position="274"/>
    </location>
</feature>
<evidence type="ECO:0000256" key="4">
    <source>
        <dbReference type="ARBA" id="ARBA00023136"/>
    </source>
</evidence>
<proteinExistence type="predicted"/>
<feature type="transmembrane region" description="Helical" evidence="5">
    <location>
        <begin position="212"/>
        <end position="233"/>
    </location>
</feature>
<feature type="transmembrane region" description="Helical" evidence="5">
    <location>
        <begin position="81"/>
        <end position="100"/>
    </location>
</feature>
<feature type="transmembrane region" description="Helical" evidence="5">
    <location>
        <begin position="317"/>
        <end position="338"/>
    </location>
</feature>
<comment type="subcellular location">
    <subcellularLocation>
        <location evidence="1">Membrane</location>
        <topology evidence="1">Multi-pass membrane protein</topology>
    </subcellularLocation>
</comment>
<evidence type="ECO:0000256" key="2">
    <source>
        <dbReference type="ARBA" id="ARBA00022692"/>
    </source>
</evidence>
<feature type="transmembrane region" description="Helical" evidence="5">
    <location>
        <begin position="144"/>
        <end position="166"/>
    </location>
</feature>
<evidence type="ECO:0000313" key="7">
    <source>
        <dbReference type="EMBL" id="MCQ8279147.1"/>
    </source>
</evidence>
<dbReference type="InterPro" id="IPR020846">
    <property type="entry name" value="MFS_dom"/>
</dbReference>
<dbReference type="SUPFAM" id="SSF103473">
    <property type="entry name" value="MFS general substrate transporter"/>
    <property type="match status" value="1"/>
</dbReference>
<dbReference type="Pfam" id="PF07690">
    <property type="entry name" value="MFS_1"/>
    <property type="match status" value="1"/>
</dbReference>
<feature type="transmembrane region" description="Helical" evidence="5">
    <location>
        <begin position="12"/>
        <end position="29"/>
    </location>
</feature>
<feature type="transmembrane region" description="Helical" evidence="5">
    <location>
        <begin position="382"/>
        <end position="403"/>
    </location>
</feature>
<dbReference type="InterPro" id="IPR050382">
    <property type="entry name" value="MFS_Na/Anion_cotransporter"/>
</dbReference>
<keyword evidence="4 5" id="KW-0472">Membrane</keyword>